<evidence type="ECO:0000256" key="14">
    <source>
        <dbReference type="SAM" id="Phobius"/>
    </source>
</evidence>
<feature type="domain" description="Ig-like" evidence="16">
    <location>
        <begin position="210"/>
        <end position="300"/>
    </location>
</feature>
<evidence type="ECO:0000256" key="6">
    <source>
        <dbReference type="ARBA" id="ARBA00022737"/>
    </source>
</evidence>
<feature type="domain" description="Ig-like" evidence="16">
    <location>
        <begin position="1064"/>
        <end position="1156"/>
    </location>
</feature>
<dbReference type="InterPro" id="IPR036116">
    <property type="entry name" value="FN3_sf"/>
</dbReference>
<dbReference type="EMBL" id="BPLQ01012725">
    <property type="protein sequence ID" value="GIY67333.1"/>
    <property type="molecule type" value="Genomic_DNA"/>
</dbReference>
<keyword evidence="8 14" id="KW-1133">Transmembrane helix</keyword>
<keyword evidence="12" id="KW-0393">Immunoglobulin domain</keyword>
<feature type="domain" description="Ig-like" evidence="16">
    <location>
        <begin position="1430"/>
        <end position="1515"/>
    </location>
</feature>
<protein>
    <submittedName>
        <fullName evidence="18">Titin</fullName>
    </submittedName>
</protein>
<evidence type="ECO:0000256" key="15">
    <source>
        <dbReference type="SAM" id="SignalP"/>
    </source>
</evidence>
<keyword evidence="7" id="KW-0130">Cell adhesion</keyword>
<feature type="domain" description="Fibronectin type-III" evidence="17">
    <location>
        <begin position="2478"/>
        <end position="2570"/>
    </location>
</feature>
<dbReference type="Pfam" id="PF13895">
    <property type="entry name" value="Ig_2"/>
    <property type="match status" value="1"/>
</dbReference>
<evidence type="ECO:0000259" key="17">
    <source>
        <dbReference type="PROSITE" id="PS50853"/>
    </source>
</evidence>
<dbReference type="InterPro" id="IPR013098">
    <property type="entry name" value="Ig_I-set"/>
</dbReference>
<feature type="domain" description="Ig-like" evidence="16">
    <location>
        <begin position="1606"/>
        <end position="1697"/>
    </location>
</feature>
<accession>A0AAV4VBB3</accession>
<gene>
    <name evidence="18" type="primary">TTN</name>
    <name evidence="18" type="ORF">CDAR_254881</name>
</gene>
<feature type="domain" description="Ig-like" evidence="16">
    <location>
        <begin position="114"/>
        <end position="205"/>
    </location>
</feature>
<evidence type="ECO:0000256" key="8">
    <source>
        <dbReference type="ARBA" id="ARBA00022989"/>
    </source>
</evidence>
<dbReference type="FunFam" id="2.60.40.10:FF:000017">
    <property type="entry name" value="Down syndrome cell adhesion molecule b"/>
    <property type="match status" value="1"/>
</dbReference>
<feature type="transmembrane region" description="Helical" evidence="14">
    <location>
        <begin position="2592"/>
        <end position="2614"/>
    </location>
</feature>
<dbReference type="FunFam" id="2.60.40.10:FF:000333">
    <property type="entry name" value="Down syndrome cell adhesion molecule"/>
    <property type="match status" value="10"/>
</dbReference>
<dbReference type="InterPro" id="IPR013106">
    <property type="entry name" value="Ig_V-set"/>
</dbReference>
<dbReference type="CDD" id="cd00063">
    <property type="entry name" value="FN3"/>
    <property type="match status" value="3"/>
</dbReference>
<dbReference type="GO" id="GO:0005886">
    <property type="term" value="C:plasma membrane"/>
    <property type="evidence" value="ECO:0007669"/>
    <property type="project" value="UniProtKB-SubCell"/>
</dbReference>
<reference evidence="18 19" key="1">
    <citation type="submission" date="2021-06" db="EMBL/GenBank/DDBJ databases">
        <title>Caerostris darwini draft genome.</title>
        <authorList>
            <person name="Kono N."/>
            <person name="Arakawa K."/>
        </authorList>
    </citation>
    <scope>NUCLEOTIDE SEQUENCE [LARGE SCALE GENOMIC DNA]</scope>
</reference>
<dbReference type="InterPro" id="IPR003599">
    <property type="entry name" value="Ig_sub"/>
</dbReference>
<dbReference type="FunFam" id="2.60.40.10:FF:000028">
    <property type="entry name" value="Neuronal cell adhesion molecule"/>
    <property type="match status" value="1"/>
</dbReference>
<evidence type="ECO:0000256" key="11">
    <source>
        <dbReference type="ARBA" id="ARBA00023180"/>
    </source>
</evidence>
<feature type="domain" description="Ig-like" evidence="16">
    <location>
        <begin position="1700"/>
        <end position="1790"/>
    </location>
</feature>
<feature type="domain" description="Ig-like" evidence="16">
    <location>
        <begin position="586"/>
        <end position="676"/>
    </location>
</feature>
<feature type="domain" description="Ig-like" evidence="16">
    <location>
        <begin position="969"/>
        <end position="1059"/>
    </location>
</feature>
<keyword evidence="3" id="KW-1003">Cell membrane</keyword>
<feature type="domain" description="Fibronectin type-III" evidence="17">
    <location>
        <begin position="2377"/>
        <end position="2475"/>
    </location>
</feature>
<keyword evidence="6" id="KW-0677">Repeat</keyword>
<feature type="domain" description="Ig-like" evidence="16">
    <location>
        <begin position="19"/>
        <end position="109"/>
    </location>
</feature>
<keyword evidence="9 14" id="KW-0472">Membrane</keyword>
<evidence type="ECO:0000256" key="5">
    <source>
        <dbReference type="ARBA" id="ARBA00022729"/>
    </source>
</evidence>
<dbReference type="SMART" id="SM00406">
    <property type="entry name" value="IGv"/>
    <property type="match status" value="5"/>
</dbReference>
<dbReference type="CDD" id="cd00096">
    <property type="entry name" value="Ig"/>
    <property type="match status" value="2"/>
</dbReference>
<feature type="region of interest" description="Disordered" evidence="13">
    <location>
        <begin position="138"/>
        <end position="170"/>
    </location>
</feature>
<dbReference type="PROSITE" id="PS50835">
    <property type="entry name" value="IG_LIKE"/>
    <property type="match status" value="24"/>
</dbReference>
<keyword evidence="10" id="KW-1015">Disulfide bond</keyword>
<feature type="domain" description="Ig-like" evidence="16">
    <location>
        <begin position="2073"/>
        <end position="2162"/>
    </location>
</feature>
<evidence type="ECO:0000256" key="10">
    <source>
        <dbReference type="ARBA" id="ARBA00023157"/>
    </source>
</evidence>
<feature type="domain" description="Ig-like" evidence="16">
    <location>
        <begin position="1520"/>
        <end position="1599"/>
    </location>
</feature>
<evidence type="ECO:0000259" key="16">
    <source>
        <dbReference type="PROSITE" id="PS50835"/>
    </source>
</evidence>
<dbReference type="PROSITE" id="PS50853">
    <property type="entry name" value="FN3"/>
    <property type="match status" value="3"/>
</dbReference>
<dbReference type="Gene3D" id="2.60.40.10">
    <property type="entry name" value="Immunoglobulins"/>
    <property type="match status" value="27"/>
</dbReference>
<dbReference type="PANTHER" id="PTHR10075">
    <property type="entry name" value="BASIGIN RELATED"/>
    <property type="match status" value="1"/>
</dbReference>
<dbReference type="PANTHER" id="PTHR10075:SF14">
    <property type="entry name" value="CELL ADHESION MOLECULE DSCAM2-RELATED"/>
    <property type="match status" value="1"/>
</dbReference>
<feature type="domain" description="Ig-like" evidence="16">
    <location>
        <begin position="1355"/>
        <end position="1425"/>
    </location>
</feature>
<evidence type="ECO:0000256" key="9">
    <source>
        <dbReference type="ARBA" id="ARBA00023136"/>
    </source>
</evidence>
<evidence type="ECO:0000256" key="1">
    <source>
        <dbReference type="ARBA" id="ARBA00004167"/>
    </source>
</evidence>
<feature type="domain" description="Ig-like" evidence="16">
    <location>
        <begin position="404"/>
        <end position="494"/>
    </location>
</feature>
<dbReference type="FunFam" id="2.60.40.10:FF:000719">
    <property type="entry name" value="nephrin isoform X1"/>
    <property type="match status" value="1"/>
</dbReference>
<dbReference type="Pfam" id="PF13927">
    <property type="entry name" value="Ig_3"/>
    <property type="match status" value="15"/>
</dbReference>
<evidence type="ECO:0000256" key="4">
    <source>
        <dbReference type="ARBA" id="ARBA00022692"/>
    </source>
</evidence>
<dbReference type="SUPFAM" id="SSF49265">
    <property type="entry name" value="Fibronectin type III"/>
    <property type="match status" value="2"/>
</dbReference>
<dbReference type="Pfam" id="PF00041">
    <property type="entry name" value="fn3"/>
    <property type="match status" value="3"/>
</dbReference>
<dbReference type="InterPro" id="IPR007110">
    <property type="entry name" value="Ig-like_dom"/>
</dbReference>
<sequence>MFLAAILQSLFRTVFSEVPKIRKFSFQDSIVEGDVVSVTCFAMTKIKPITFQWLKNDRELDESQDNIKFDTGSQISALIIDPVKLTDSANYTCATSNADGSDRYTASLKVKASPKWLEQPNNIVTVMGSSIEARCSASGSPEPQITWKKKQETPSAPMKFHHQWSSGRNSSSLKISSVTYDHADVYECTADNGIPPSIRANFTLNVRDPPKVKQFRFDDTIKEGDVASVMCLVTSGSKPVTFQWEKNGKPISIASNDVRIDDGAIHSVLVFDSVKLSDDGNYTCKAINAEGQDSFTAELNVKASPKWKEEPKSLVVQVGAPVKVNCIASGSPRPNIKWRKISTADGNEFSDVAASAGNGLDFSSGTFSLPSVSQSDSGFYECIASNGIKPSIKSNFSIVIRDIPKIQTFSFPENVIEGNMVSVTCIAATKTKPISFEWLKNSKEIIESDKNIRITSANDVSVLIVDPVTLEHSGNYTCSATNSVGKDTFTAALRVKASPKWLEQPNDIVTTVGSTVVVRCLASGSPEPTIQWTKKDGSKIADSNQGLSKDAKNSSILRIPHVSYEDAGQYECIVDNGIPPVISNVPEIQKFSFQDDIVEGKRVSVTCLVSSNSKAVSFSWHKNGKDISSSEPNLKIRNDNEFSVLILDPVNLHDTANYTCKATNVHGSDQHSAYLIVKAPPKWLETPKDIITTIAESIVITCDASGSPKPRIHWKKLLDKRNVSLLTTLKEQTSNESTNRLKISPVTHEDAGFYECIAENGISNKIRSNFSITVRDMPVIEKFQFKENVKEDDFVSVVCLVKSGTQPITFIWYKNGNQLKMLNKGVSLENSPVISALILNSVTSEDDGNYTCTAKNSFGSDHHSAVLKIRAPPKWIAKPTDIIVVMGEAVSTNCIASGSPIPNIRWRKIADSNIHSLYNLSSAFVNSNDSTLKFPRVSYENAGTYECTADNGIMPSIETNFTITIRESPVIKSFQFEENVKEGDFVSVVCLVKSGAQPIIFAWYKNGEEFKTSNKDVSIENTSVTSALILKSVSSKSDGNYTCSAKNSFGSDRHSTSLKIKAAPKWIQQPADVIIVMGDAVSVDCLASGSPPPSISWKRYSDVGIPLIPINLNSSLSTNNGSVLRIPKISYEDAGIYECSADNGIPPAIKTNFSITIRDVPKIKKFTFEDNVQEGDLASVTCIAISSHKPLLFTWSRNGQAIDQTTSDVRIDNSGEYSILILDNVSLKSAGNYTCTVSSPINSASHTAELVVKAHPKWVEKPSSLITTIGNAVNVRCSASGSPRPTLRWIKLSGANFSEYKTFETKGSEFRNISESHLKIPTVSYKDAGDYECIADNGMSPSIQTNFSIVIRVSPKWIKTPEDIVTSIGDSVVLPCLATGSPKPRIAWKKISGAERKLTTLKSSQYDFEDNESTLKIKSLSYEDSVKIEPFNFLRRFSVGEKAQATCFVVSDSDDIQFHWFKDKLPLKESENVRLKSSNDFSVIIIDHVDLSSEGNYTCKATDGKKYAEHSAQLQVQAAPTWLDETKDLVVAMGSTIIIPCRAHGSPRPQVKLRKTSGHFEVTSNNGTFVVESVTADHSGMYLCEASNSVGSVISKNFSIAVEDLPKVQPFHFPATVKVGSRITVVCSVESASEILTFQWLKDKEQITGTSEVRIKNDADFSVLVIEPVHSNSTGNYTCSVRNSLGEDNYSTFLQVEGPPKWIQKPSDVSIHIGETLVLKCEASGFPKPQISWFKIKEFSSSDEVTVIDRNIWNDTLLMVSDIDTEYSGLYLCEADNKILPKLKAKAHVRVIDLPKVQPFNFKQGARIGDKTSGLCLAESKSPLSYVWRKDGDLLSEKDEIRFKTDDELSILIIEPVKIENSGNYTCIAKNKYGSDSFTAELLVEAPPVWLTEPENITAVPGTRHVFRCSATGSPKPKITWRKLSDNTENDMTNTIGSGETLTFESLKSTDGGTYECEARNGVEPTLKKFVMLGIRDAPKIPPLSFPPNVQTGLSTKVLCTVDRGIKPLEFKWKFNGKDIYNEDSAVLINTYDDFSVLNVDPVSSKYSGNYTCTVTNSHGKDSFTTTLMVQEPTSWIKEPDDKEVLEGEYVSIDCMASGLPKPKIQWYKYNNLDGPLSNANISIVVANNGTLTIQKADIKDVGNYECLAENGLGSPLRKLITLKVFGKANSWLVPARFEEKFAVVNAKKGDSARMKCEALGDQPLAVTWQRDETTISKSGDERYEIFETLVPKGVMSELIIRTTDRDDGALYSCVAENEFGNDQRKIRLLVMEVPAPPLDVKIREIWSRSASVTWAPPYSGNSPITKYIVQYWRDIGGAPHRLLEISAPSSQSSALLKDLHPGTPYVLKVVAENAVGRGEPSDGAFFRTGEEEPSSPPADINAEPRGSSTIRVSWKPPPKDSWNGELKGYYVGYKSRDSNQPYSYKSMEYLPEVQQEFFLTNLLKASDYSVVVKAYNSAGSGPPSHELYVRTLDGDLPPAPSLYVLATSPTSVSLRWNTRKIDNPLSGYTVHYREEQGQWQEVAVVAPEDNTYTLSNLQPQKLYQIYVTATNQYGKGDPSEIVAIKTDEGDGHSMLSVAGLGQNTNYLDMAIVIPVTASLLTIGVVLVVACVCVKKIRSRHNLERAMAAEKHLAMVGTLQRYVDIDKTRSLMDASRMGHYPLPYETIQMLADDQDVSYPKGGPNQELRAFATKDGQPAQYNKVLTLRKGTEENIYDSPQ</sequence>
<keyword evidence="19" id="KW-1185">Reference proteome</keyword>
<feature type="domain" description="Ig-like" evidence="16">
    <location>
        <begin position="778"/>
        <end position="868"/>
    </location>
</feature>
<feature type="domain" description="Ig-like" evidence="16">
    <location>
        <begin position="1887"/>
        <end position="1968"/>
    </location>
</feature>
<feature type="signal peptide" evidence="15">
    <location>
        <begin position="1"/>
        <end position="16"/>
    </location>
</feature>
<feature type="domain" description="Ig-like" evidence="16">
    <location>
        <begin position="1161"/>
        <end position="1253"/>
    </location>
</feature>
<dbReference type="Proteomes" id="UP001054837">
    <property type="component" value="Unassembled WGS sequence"/>
</dbReference>
<dbReference type="InterPro" id="IPR036179">
    <property type="entry name" value="Ig-like_dom_sf"/>
</dbReference>
<dbReference type="GO" id="GO:0007155">
    <property type="term" value="P:cell adhesion"/>
    <property type="evidence" value="ECO:0007669"/>
    <property type="project" value="UniProtKB-KW"/>
</dbReference>
<dbReference type="SMART" id="SM00060">
    <property type="entry name" value="FN3"/>
    <property type="match status" value="3"/>
</dbReference>
<feature type="domain" description="Ig-like" evidence="16">
    <location>
        <begin position="1795"/>
        <end position="1885"/>
    </location>
</feature>
<evidence type="ECO:0000256" key="2">
    <source>
        <dbReference type="ARBA" id="ARBA00004236"/>
    </source>
</evidence>
<feature type="domain" description="Ig-like" evidence="16">
    <location>
        <begin position="873"/>
        <end position="964"/>
    </location>
</feature>
<feature type="region of interest" description="Disordered" evidence="13">
    <location>
        <begin position="2361"/>
        <end position="2395"/>
    </location>
</feature>
<feature type="domain" description="Ig-like" evidence="16">
    <location>
        <begin position="681"/>
        <end position="773"/>
    </location>
</feature>
<dbReference type="SUPFAM" id="SSF48726">
    <property type="entry name" value="Immunoglobulin"/>
    <property type="match status" value="22"/>
</dbReference>
<dbReference type="InterPro" id="IPR003598">
    <property type="entry name" value="Ig_sub2"/>
</dbReference>
<feature type="domain" description="Ig-like" evidence="16">
    <location>
        <begin position="499"/>
        <end position="583"/>
    </location>
</feature>
<dbReference type="SMART" id="SM00408">
    <property type="entry name" value="IGc2"/>
    <property type="match status" value="24"/>
</dbReference>
<dbReference type="InterPro" id="IPR013783">
    <property type="entry name" value="Ig-like_fold"/>
</dbReference>
<dbReference type="FunFam" id="2.60.40.10:FF:000328">
    <property type="entry name" value="CLUMA_CG000981, isoform A"/>
    <property type="match status" value="1"/>
</dbReference>
<evidence type="ECO:0000256" key="7">
    <source>
        <dbReference type="ARBA" id="ARBA00022889"/>
    </source>
</evidence>
<feature type="domain" description="Ig-like" evidence="16">
    <location>
        <begin position="2175"/>
        <end position="2268"/>
    </location>
</feature>
<evidence type="ECO:0000313" key="18">
    <source>
        <dbReference type="EMBL" id="GIY67333.1"/>
    </source>
</evidence>
<feature type="domain" description="Ig-like" evidence="16">
    <location>
        <begin position="1979"/>
        <end position="2069"/>
    </location>
</feature>
<dbReference type="Pfam" id="PF07679">
    <property type="entry name" value="I-set"/>
    <property type="match status" value="8"/>
</dbReference>
<evidence type="ECO:0000256" key="3">
    <source>
        <dbReference type="ARBA" id="ARBA00022475"/>
    </source>
</evidence>
<keyword evidence="4 14" id="KW-0812">Transmembrane</keyword>
<comment type="subcellular location">
    <subcellularLocation>
        <location evidence="2">Cell membrane</location>
    </subcellularLocation>
    <subcellularLocation>
        <location evidence="1">Membrane</location>
        <topology evidence="1">Single-pass membrane protein</topology>
    </subcellularLocation>
</comment>
<keyword evidence="5 15" id="KW-0732">Signal</keyword>
<feature type="domain" description="Fibronectin type-III" evidence="17">
    <location>
        <begin position="2277"/>
        <end position="2372"/>
    </location>
</feature>
<organism evidence="18 19">
    <name type="scientific">Caerostris darwini</name>
    <dbReference type="NCBI Taxonomy" id="1538125"/>
    <lineage>
        <taxon>Eukaryota</taxon>
        <taxon>Metazoa</taxon>
        <taxon>Ecdysozoa</taxon>
        <taxon>Arthropoda</taxon>
        <taxon>Chelicerata</taxon>
        <taxon>Arachnida</taxon>
        <taxon>Araneae</taxon>
        <taxon>Araneomorphae</taxon>
        <taxon>Entelegynae</taxon>
        <taxon>Araneoidea</taxon>
        <taxon>Araneidae</taxon>
        <taxon>Caerostris</taxon>
    </lineage>
</organism>
<feature type="chain" id="PRO_5043551321" evidence="15">
    <location>
        <begin position="17"/>
        <end position="2719"/>
    </location>
</feature>
<feature type="domain" description="Ig-like" evidence="16">
    <location>
        <begin position="1256"/>
        <end position="1350"/>
    </location>
</feature>
<comment type="caution">
    <text evidence="18">The sequence shown here is derived from an EMBL/GenBank/DDBJ whole genome shotgun (WGS) entry which is preliminary data.</text>
</comment>
<name>A0AAV4VBB3_9ARAC</name>
<evidence type="ECO:0000256" key="13">
    <source>
        <dbReference type="SAM" id="MobiDB-lite"/>
    </source>
</evidence>
<dbReference type="GO" id="GO:0048812">
    <property type="term" value="P:neuron projection morphogenesis"/>
    <property type="evidence" value="ECO:0007669"/>
    <property type="project" value="UniProtKB-ARBA"/>
</dbReference>
<dbReference type="InterPro" id="IPR003961">
    <property type="entry name" value="FN3_dom"/>
</dbReference>
<dbReference type="FunFam" id="2.60.40.10:FF:000032">
    <property type="entry name" value="palladin isoform X1"/>
    <property type="match status" value="1"/>
</dbReference>
<dbReference type="SMART" id="SM00409">
    <property type="entry name" value="IG"/>
    <property type="match status" value="23"/>
</dbReference>
<evidence type="ECO:0000313" key="19">
    <source>
        <dbReference type="Proteomes" id="UP001054837"/>
    </source>
</evidence>
<evidence type="ECO:0000256" key="12">
    <source>
        <dbReference type="ARBA" id="ARBA00023319"/>
    </source>
</evidence>
<proteinExistence type="predicted"/>
<keyword evidence="11" id="KW-0325">Glycoprotein</keyword>
<feature type="domain" description="Ig-like" evidence="16">
    <location>
        <begin position="305"/>
        <end position="399"/>
    </location>
</feature>